<dbReference type="Proteomes" id="UP000253075">
    <property type="component" value="Unassembled WGS sequence"/>
</dbReference>
<name>A0ABD7G465_AERHY</name>
<dbReference type="RefSeq" id="WP_113995582.1">
    <property type="nucleotide sequence ID" value="NZ_PUTQ01000027.1"/>
</dbReference>
<feature type="compositionally biased region" description="Basic and acidic residues" evidence="1">
    <location>
        <begin position="163"/>
        <end position="174"/>
    </location>
</feature>
<organism evidence="2 3">
    <name type="scientific">Aeromonas hydrophila</name>
    <dbReference type="NCBI Taxonomy" id="644"/>
    <lineage>
        <taxon>Bacteria</taxon>
        <taxon>Pseudomonadati</taxon>
        <taxon>Pseudomonadota</taxon>
        <taxon>Gammaproteobacteria</taxon>
        <taxon>Aeromonadales</taxon>
        <taxon>Aeromonadaceae</taxon>
        <taxon>Aeromonas</taxon>
    </lineage>
</organism>
<feature type="region of interest" description="Disordered" evidence="1">
    <location>
        <begin position="163"/>
        <end position="204"/>
    </location>
</feature>
<reference evidence="3" key="2">
    <citation type="submission" date="2018-02" db="EMBL/GenBank/DDBJ databases">
        <title>Phenotypic characterization and whole genome analysis of multidrug-resistant, extended-spectrum beta-lactamase-producing bacteria isolated from dogs in Germany.</title>
        <authorList>
            <person name="Williamson C."/>
        </authorList>
    </citation>
    <scope>NUCLEOTIDE SEQUENCE [LARGE SCALE GENOMIC DNA]</scope>
    <source>
        <strain evidence="3">AFG_SD03_1510_Ahy_093</strain>
    </source>
</reference>
<reference evidence="2 3" key="1">
    <citation type="journal article" date="2018" name="PLoS ONE">
        <title>Phenotypic characterization and whole genome analysis of extended-spectrum beta-lactamase-producing bacteria isolated from dogs in Germany.</title>
        <authorList>
            <person name="Boehmer T."/>
            <person name="Vogler A.J."/>
            <person name="Thomas A."/>
            <person name="Sauer S."/>
            <person name="Hergenroether M."/>
            <person name="Straubinger R.K."/>
            <person name="Birdsell D."/>
            <person name="Keim P."/>
            <person name="Sahl J.W."/>
            <person name="Williamson C.H."/>
            <person name="Riehm J.M."/>
        </authorList>
    </citation>
    <scope>NUCLEOTIDE SEQUENCE [LARGE SCALE GENOMIC DNA]</scope>
    <source>
        <strain evidence="2 3">AFG_SD03_1510_Ahy_093</strain>
    </source>
</reference>
<dbReference type="EMBL" id="PUTQ01000027">
    <property type="protein sequence ID" value="RCF46436.1"/>
    <property type="molecule type" value="Genomic_DNA"/>
</dbReference>
<accession>A0ABD7G465</accession>
<feature type="compositionally biased region" description="Low complexity" evidence="1">
    <location>
        <begin position="188"/>
        <end position="204"/>
    </location>
</feature>
<sequence>MAIMTPIGNFGMGTVAQIIHELTRTRGGVSQHALLGEITFDLITYFEGMEANFSANYAEHALIEGKPRLQWVGDNLDEVSWSLVFHAGFCDPELEMLKLRGAITRHEALPLVFANGDYKGWFVPTDVRVTTRQVMRDGTLIWLEAELTLREYVRPVVLVEETSKQEPVATEKPDPNGQVKKPAQTVNRAPASRPASAPPTRSAR</sequence>
<gene>
    <name evidence="2" type="ORF">C6C11_17175</name>
</gene>
<evidence type="ECO:0000256" key="1">
    <source>
        <dbReference type="SAM" id="MobiDB-lite"/>
    </source>
</evidence>
<evidence type="ECO:0000313" key="3">
    <source>
        <dbReference type="Proteomes" id="UP000253075"/>
    </source>
</evidence>
<evidence type="ECO:0008006" key="4">
    <source>
        <dbReference type="Google" id="ProtNLM"/>
    </source>
</evidence>
<dbReference type="InterPro" id="IPR009734">
    <property type="entry name" value="Myoviridae_GpU"/>
</dbReference>
<dbReference type="AlphaFoldDB" id="A0ABD7G465"/>
<evidence type="ECO:0000313" key="2">
    <source>
        <dbReference type="EMBL" id="RCF46436.1"/>
    </source>
</evidence>
<comment type="caution">
    <text evidence="2">The sequence shown here is derived from an EMBL/GenBank/DDBJ whole genome shotgun (WGS) entry which is preliminary data.</text>
</comment>
<dbReference type="Pfam" id="PF06995">
    <property type="entry name" value="Phage_P2_GpU"/>
    <property type="match status" value="1"/>
</dbReference>
<proteinExistence type="predicted"/>
<protein>
    <recommendedName>
        <fullName evidence="4">Phage tail protein</fullName>
    </recommendedName>
</protein>